<evidence type="ECO:0000256" key="7">
    <source>
        <dbReference type="ARBA" id="ARBA00022989"/>
    </source>
</evidence>
<dbReference type="GO" id="GO:0048472">
    <property type="term" value="F:threonine-phosphate decarboxylase activity"/>
    <property type="evidence" value="ECO:0007669"/>
    <property type="project" value="InterPro"/>
</dbReference>
<feature type="transmembrane region" description="Helical" evidence="9">
    <location>
        <begin position="79"/>
        <end position="98"/>
    </location>
</feature>
<evidence type="ECO:0000256" key="3">
    <source>
        <dbReference type="ARBA" id="ARBA00006263"/>
    </source>
</evidence>
<proteinExistence type="inferred from homology"/>
<feature type="transmembrane region" description="Helical" evidence="9">
    <location>
        <begin position="47"/>
        <end position="67"/>
    </location>
</feature>
<comment type="subcellular location">
    <subcellularLocation>
        <location evidence="1 9">Cell membrane</location>
        <topology evidence="1 9">Multi-pass membrane protein</topology>
    </subcellularLocation>
</comment>
<dbReference type="UniPathway" id="UPA00148"/>
<keyword evidence="5 9" id="KW-0169">Cobalamin biosynthesis</keyword>
<reference evidence="10 11" key="1">
    <citation type="submission" date="2015-09" db="EMBL/GenBank/DDBJ databases">
        <title>Genome sequence of Oxobacter pfennigii DSM 3222.</title>
        <authorList>
            <person name="Poehlein A."/>
            <person name="Bengelsdorf F.R."/>
            <person name="Schiel-Bengelsdorf B."/>
            <person name="Duerre P."/>
            <person name="Daniel R."/>
        </authorList>
    </citation>
    <scope>NUCLEOTIDE SEQUENCE [LARGE SCALE GENOMIC DNA]</scope>
    <source>
        <strain evidence="10 11">DSM 3222</strain>
    </source>
</reference>
<keyword evidence="6 9" id="KW-0812">Transmembrane</keyword>
<keyword evidence="4 9" id="KW-1003">Cell membrane</keyword>
<keyword evidence="7 9" id="KW-1133">Transmembrane helix</keyword>
<dbReference type="PANTHER" id="PTHR34308">
    <property type="entry name" value="COBALAMIN BIOSYNTHESIS PROTEIN CBIB"/>
    <property type="match status" value="1"/>
</dbReference>
<keyword evidence="11" id="KW-1185">Reference proteome</keyword>
<evidence type="ECO:0000256" key="2">
    <source>
        <dbReference type="ARBA" id="ARBA00004953"/>
    </source>
</evidence>
<dbReference type="HAMAP" id="MF_00024">
    <property type="entry name" value="CobD_CbiB"/>
    <property type="match status" value="1"/>
</dbReference>
<gene>
    <name evidence="10" type="primary">cbiB</name>
    <name evidence="9" type="synonym">cobD</name>
    <name evidence="10" type="ORF">OXPF_06330</name>
</gene>
<dbReference type="AlphaFoldDB" id="A0A0N8NTP4"/>
<keyword evidence="8 9" id="KW-0472">Membrane</keyword>
<dbReference type="STRING" id="36849.OXPF_06330"/>
<dbReference type="InterPro" id="IPR004485">
    <property type="entry name" value="Cobalamin_biosynth_CobD/CbiB"/>
</dbReference>
<organism evidence="10 11">
    <name type="scientific">Oxobacter pfennigii</name>
    <dbReference type="NCBI Taxonomy" id="36849"/>
    <lineage>
        <taxon>Bacteria</taxon>
        <taxon>Bacillati</taxon>
        <taxon>Bacillota</taxon>
        <taxon>Clostridia</taxon>
        <taxon>Eubacteriales</taxon>
        <taxon>Clostridiaceae</taxon>
        <taxon>Oxobacter</taxon>
    </lineage>
</organism>
<feature type="transmembrane region" description="Helical" evidence="9">
    <location>
        <begin position="152"/>
        <end position="170"/>
    </location>
</feature>
<dbReference type="PATRIC" id="fig|36849.3.peg.680"/>
<dbReference type="GO" id="GO:0009236">
    <property type="term" value="P:cobalamin biosynthetic process"/>
    <property type="evidence" value="ECO:0007669"/>
    <property type="project" value="UniProtKB-UniRule"/>
</dbReference>
<comment type="pathway">
    <text evidence="2 9">Cofactor biosynthesis; adenosylcobalamin biosynthesis.</text>
</comment>
<feature type="transmembrane region" description="Helical" evidence="9">
    <location>
        <begin position="291"/>
        <end position="309"/>
    </location>
</feature>
<dbReference type="GO" id="GO:0015420">
    <property type="term" value="F:ABC-type vitamin B12 transporter activity"/>
    <property type="evidence" value="ECO:0007669"/>
    <property type="project" value="UniProtKB-UniRule"/>
</dbReference>
<accession>A0A0N8NTP4</accession>
<evidence type="ECO:0000313" key="10">
    <source>
        <dbReference type="EMBL" id="KPU45400.1"/>
    </source>
</evidence>
<dbReference type="Proteomes" id="UP000050326">
    <property type="component" value="Unassembled WGS sequence"/>
</dbReference>
<protein>
    <recommendedName>
        <fullName evidence="9">Cobalamin biosynthesis protein CobD</fullName>
    </recommendedName>
</protein>
<name>A0A0N8NTP4_9CLOT</name>
<dbReference type="Pfam" id="PF03186">
    <property type="entry name" value="CobD_Cbib"/>
    <property type="match status" value="1"/>
</dbReference>
<evidence type="ECO:0000256" key="5">
    <source>
        <dbReference type="ARBA" id="ARBA00022573"/>
    </source>
</evidence>
<comment type="similarity">
    <text evidence="3 9">Belongs to the CobD/CbiB family.</text>
</comment>
<dbReference type="EMBL" id="LKET01000021">
    <property type="protein sequence ID" value="KPU45400.1"/>
    <property type="molecule type" value="Genomic_DNA"/>
</dbReference>
<evidence type="ECO:0000256" key="1">
    <source>
        <dbReference type="ARBA" id="ARBA00004651"/>
    </source>
</evidence>
<evidence type="ECO:0000313" key="11">
    <source>
        <dbReference type="Proteomes" id="UP000050326"/>
    </source>
</evidence>
<evidence type="ECO:0000256" key="9">
    <source>
        <dbReference type="HAMAP-Rule" id="MF_00024"/>
    </source>
</evidence>
<dbReference type="GO" id="GO:0005886">
    <property type="term" value="C:plasma membrane"/>
    <property type="evidence" value="ECO:0007669"/>
    <property type="project" value="UniProtKB-SubCell"/>
</dbReference>
<sequence>MIELSIAALIDVAIGDPYSFPHPIKLMGNIIAFEEKAARKVAKTPQALKVAGFIIVVLNILMAYFIPYFILNAIKGYKIIYFIVNTYFLYTCIAAGCLHREAMKIYRALLNNVEDARHKLSYIVGRDTKNLDEHEIVRATVETVAENASDGVIAPILFAAIGGAPLAFAYKMTNTMDSMLGYLNETYRHIGFFPAKTDDVFNFIPARLTGVLMCLSSFFRFKVMDGLRIMVRDRKNHKSPNCAYPEGATAGLLGVQLGGDNVYFGEVMKKPRIGDKLRELNKDDIKRTIEIMYRAEALLLIIYYILIGVL</sequence>
<dbReference type="NCBIfam" id="TIGR00380">
    <property type="entry name" value="cobal_cbiB"/>
    <property type="match status" value="1"/>
</dbReference>
<dbReference type="PANTHER" id="PTHR34308:SF1">
    <property type="entry name" value="COBALAMIN BIOSYNTHESIS PROTEIN CBIB"/>
    <property type="match status" value="1"/>
</dbReference>
<evidence type="ECO:0000256" key="4">
    <source>
        <dbReference type="ARBA" id="ARBA00022475"/>
    </source>
</evidence>
<feature type="transmembrane region" description="Helical" evidence="9">
    <location>
        <begin position="200"/>
        <end position="221"/>
    </location>
</feature>
<dbReference type="OrthoDB" id="9811967at2"/>
<dbReference type="RefSeq" id="WP_054873752.1">
    <property type="nucleotide sequence ID" value="NZ_LKET01000021.1"/>
</dbReference>
<comment type="function">
    <text evidence="9">Converts cobyric acid to cobinamide by the addition of aminopropanol on the F carboxylic group.</text>
</comment>
<evidence type="ECO:0000256" key="8">
    <source>
        <dbReference type="ARBA" id="ARBA00023136"/>
    </source>
</evidence>
<comment type="caution">
    <text evidence="10">The sequence shown here is derived from an EMBL/GenBank/DDBJ whole genome shotgun (WGS) entry which is preliminary data.</text>
</comment>
<evidence type="ECO:0000256" key="6">
    <source>
        <dbReference type="ARBA" id="ARBA00022692"/>
    </source>
</evidence>